<organism evidence="3 4">
    <name type="scientific">Haloarcula limicola</name>
    <dbReference type="NCBI Taxonomy" id="1429915"/>
    <lineage>
        <taxon>Archaea</taxon>
        <taxon>Methanobacteriati</taxon>
        <taxon>Methanobacteriota</taxon>
        <taxon>Stenosarchaea group</taxon>
        <taxon>Halobacteria</taxon>
        <taxon>Halobacteriales</taxon>
        <taxon>Haloarculaceae</taxon>
        <taxon>Haloarcula</taxon>
    </lineage>
</organism>
<dbReference type="PANTHER" id="PTHR34216:SF7">
    <property type="entry name" value="POLY-BETA-1,6-N-ACETYL-D-GLUCOSAMINE N-DEACETYLASE"/>
    <property type="match status" value="1"/>
</dbReference>
<dbReference type="GO" id="GO:0016810">
    <property type="term" value="F:hydrolase activity, acting on carbon-nitrogen (but not peptide) bonds"/>
    <property type="evidence" value="ECO:0007669"/>
    <property type="project" value="InterPro"/>
</dbReference>
<dbReference type="InterPro" id="IPR002509">
    <property type="entry name" value="NODB_dom"/>
</dbReference>
<keyword evidence="1" id="KW-0732">Signal</keyword>
<accession>A0A8J7Y2S4</accession>
<evidence type="ECO:0000256" key="1">
    <source>
        <dbReference type="ARBA" id="ARBA00022729"/>
    </source>
</evidence>
<dbReference type="Pfam" id="PF01522">
    <property type="entry name" value="Polysacc_deac_1"/>
    <property type="match status" value="2"/>
</dbReference>
<protein>
    <submittedName>
        <fullName evidence="3">Polysaccharide deacetylase family protein</fullName>
    </submittedName>
</protein>
<dbReference type="GO" id="GO:0005975">
    <property type="term" value="P:carbohydrate metabolic process"/>
    <property type="evidence" value="ECO:0007669"/>
    <property type="project" value="InterPro"/>
</dbReference>
<dbReference type="RefSeq" id="WP_162316272.1">
    <property type="nucleotide sequence ID" value="NZ_JAHQXF010000001.1"/>
</dbReference>
<dbReference type="InterPro" id="IPR051398">
    <property type="entry name" value="Polysacch_Deacetylase"/>
</dbReference>
<keyword evidence="4" id="KW-1185">Reference proteome</keyword>
<evidence type="ECO:0000313" key="4">
    <source>
        <dbReference type="Proteomes" id="UP000766550"/>
    </source>
</evidence>
<dbReference type="SUPFAM" id="SSF88713">
    <property type="entry name" value="Glycoside hydrolase/deacetylase"/>
    <property type="match status" value="1"/>
</dbReference>
<dbReference type="Gene3D" id="3.20.20.370">
    <property type="entry name" value="Glycoside hydrolase/deacetylase"/>
    <property type="match status" value="1"/>
</dbReference>
<feature type="domain" description="NodB homology" evidence="2">
    <location>
        <begin position="57"/>
        <end position="282"/>
    </location>
</feature>
<dbReference type="PROSITE" id="PS51677">
    <property type="entry name" value="NODB"/>
    <property type="match status" value="1"/>
</dbReference>
<evidence type="ECO:0000313" key="3">
    <source>
        <dbReference type="EMBL" id="MBV0923117.1"/>
    </source>
</evidence>
<gene>
    <name evidence="3" type="ORF">KTS45_02795</name>
</gene>
<dbReference type="AlphaFoldDB" id="A0A8J7Y2S4"/>
<proteinExistence type="predicted"/>
<dbReference type="InterPro" id="IPR011330">
    <property type="entry name" value="Glyco_hydro/deAcase_b/a-brl"/>
</dbReference>
<dbReference type="PANTHER" id="PTHR34216">
    <property type="match status" value="1"/>
</dbReference>
<reference evidence="3 4" key="1">
    <citation type="submission" date="2021-06" db="EMBL/GenBank/DDBJ databases">
        <title>New haloarchaea isolates fom saline soil.</title>
        <authorList>
            <person name="Duran-Viseras A."/>
            <person name="Sanchez-Porro C.S."/>
            <person name="Ventosa A."/>
        </authorList>
    </citation>
    <scope>NUCLEOTIDE SEQUENCE [LARGE SCALE GENOMIC DNA]</scope>
    <source>
        <strain evidence="3 4">JCM 183640</strain>
    </source>
</reference>
<dbReference type="OrthoDB" id="10436at2157"/>
<dbReference type="CDD" id="cd10918">
    <property type="entry name" value="CE4_NodB_like_5s_6s"/>
    <property type="match status" value="1"/>
</dbReference>
<comment type="caution">
    <text evidence="3">The sequence shown here is derived from an EMBL/GenBank/DDBJ whole genome shotgun (WGS) entry which is preliminary data.</text>
</comment>
<dbReference type="EMBL" id="JAHQXF010000001">
    <property type="protein sequence ID" value="MBV0923117.1"/>
    <property type="molecule type" value="Genomic_DNA"/>
</dbReference>
<dbReference type="Proteomes" id="UP000766550">
    <property type="component" value="Unassembled WGS sequence"/>
</dbReference>
<sequence length="282" mass="31145">MYHSVHPGAEKEWGPWQYAVTPETFERQLAYITTEYDVSSLSDLLESCLAGSPPAEPTAVITFDDGYRDNLTEALPLLERYEAPATVFVAGKYLDGMSPYEYRLAAKLQSATGVAVSIGGETVDQPLTDDESRHDAYERLRATLKFERSDVRDAVIARIDGTTTAAPAMLSGNELRRLDTHRLIEIGAHGYEHVPLTSLDEDALTSDVLRSKTELERYLDRDIEQFSYPYGACSEAVAEAVERAGFRSAVTTVPRRISAAAVSGSRFRIPRLDGATVSVPRY</sequence>
<name>A0A8J7Y2S4_9EURY</name>
<evidence type="ECO:0000259" key="2">
    <source>
        <dbReference type="PROSITE" id="PS51677"/>
    </source>
</evidence>